<dbReference type="Proteomes" id="UP000323506">
    <property type="component" value="Chromosome D10"/>
</dbReference>
<gene>
    <name evidence="1" type="ORF">ES288_D10G291800v1</name>
</gene>
<proteinExistence type="predicted"/>
<dbReference type="EMBL" id="CM017710">
    <property type="protein sequence ID" value="TYG51824.1"/>
    <property type="molecule type" value="Genomic_DNA"/>
</dbReference>
<dbReference type="AlphaFoldDB" id="A0A5D2B376"/>
<accession>A0A5D2B376</accession>
<name>A0A5D2B376_GOSDA</name>
<reference evidence="1 2" key="1">
    <citation type="submission" date="2019-06" db="EMBL/GenBank/DDBJ databases">
        <title>WGS assembly of Gossypium darwinii.</title>
        <authorList>
            <person name="Chen Z.J."/>
            <person name="Sreedasyam A."/>
            <person name="Ando A."/>
            <person name="Song Q."/>
            <person name="De L."/>
            <person name="Hulse-Kemp A."/>
            <person name="Ding M."/>
            <person name="Ye W."/>
            <person name="Kirkbride R."/>
            <person name="Jenkins J."/>
            <person name="Plott C."/>
            <person name="Lovell J."/>
            <person name="Lin Y.-M."/>
            <person name="Vaughn R."/>
            <person name="Liu B."/>
            <person name="Li W."/>
            <person name="Simpson S."/>
            <person name="Scheffler B."/>
            <person name="Saski C."/>
            <person name="Grover C."/>
            <person name="Hu G."/>
            <person name="Conover J."/>
            <person name="Carlson J."/>
            <person name="Shu S."/>
            <person name="Boston L."/>
            <person name="Williams M."/>
            <person name="Peterson D."/>
            <person name="Mcgee K."/>
            <person name="Jones D."/>
            <person name="Wendel J."/>
            <person name="Stelly D."/>
            <person name="Grimwood J."/>
            <person name="Schmutz J."/>
        </authorList>
    </citation>
    <scope>NUCLEOTIDE SEQUENCE [LARGE SCALE GENOMIC DNA]</scope>
    <source>
        <strain evidence="1">1808015.09</strain>
    </source>
</reference>
<organism evidence="1 2">
    <name type="scientific">Gossypium darwinii</name>
    <name type="common">Darwin's cotton</name>
    <name type="synonym">Gossypium barbadense var. darwinii</name>
    <dbReference type="NCBI Taxonomy" id="34276"/>
    <lineage>
        <taxon>Eukaryota</taxon>
        <taxon>Viridiplantae</taxon>
        <taxon>Streptophyta</taxon>
        <taxon>Embryophyta</taxon>
        <taxon>Tracheophyta</taxon>
        <taxon>Spermatophyta</taxon>
        <taxon>Magnoliopsida</taxon>
        <taxon>eudicotyledons</taxon>
        <taxon>Gunneridae</taxon>
        <taxon>Pentapetalae</taxon>
        <taxon>rosids</taxon>
        <taxon>malvids</taxon>
        <taxon>Malvales</taxon>
        <taxon>Malvaceae</taxon>
        <taxon>Malvoideae</taxon>
        <taxon>Gossypium</taxon>
    </lineage>
</organism>
<evidence type="ECO:0000313" key="1">
    <source>
        <dbReference type="EMBL" id="TYG51824.1"/>
    </source>
</evidence>
<protein>
    <submittedName>
        <fullName evidence="1">Uncharacterized protein</fullName>
    </submittedName>
</protein>
<evidence type="ECO:0000313" key="2">
    <source>
        <dbReference type="Proteomes" id="UP000323506"/>
    </source>
</evidence>
<keyword evidence="2" id="KW-1185">Reference proteome</keyword>
<sequence>MPIISFQAKLVTSPELRTQTNETLFLCFFFVLHHFLYLFKDLSVDCRQPLLDQEAAAASFNRILVEQPFVNITFDLFTVSFSCINKMLHSVPSIFQPISSVLEGLNIFLMIGKVFDIVFVRIDRILYSFNDNRANDGNNNLH</sequence>